<keyword evidence="4" id="KW-1185">Reference proteome</keyword>
<accession>A0A2A9NNW9</accession>
<dbReference type="PRINTS" id="PR00081">
    <property type="entry name" value="GDHRDH"/>
</dbReference>
<dbReference type="Gene3D" id="3.40.50.720">
    <property type="entry name" value="NAD(P)-binding Rossmann-like Domain"/>
    <property type="match status" value="2"/>
</dbReference>
<evidence type="ECO:0000256" key="2">
    <source>
        <dbReference type="ARBA" id="ARBA00023002"/>
    </source>
</evidence>
<dbReference type="InterPro" id="IPR036291">
    <property type="entry name" value="NAD(P)-bd_dom_sf"/>
</dbReference>
<evidence type="ECO:0008006" key="5">
    <source>
        <dbReference type="Google" id="ProtNLM"/>
    </source>
</evidence>
<evidence type="ECO:0000256" key="1">
    <source>
        <dbReference type="ARBA" id="ARBA00006484"/>
    </source>
</evidence>
<dbReference type="SUPFAM" id="SSF51735">
    <property type="entry name" value="NAD(P)-binding Rossmann-fold domains"/>
    <property type="match status" value="1"/>
</dbReference>
<sequence>MSTRRVAVVTGASSNIGRAIALRLADEGFDLTINSSEPYKLYAIADMIRQKGRKVIIVVGDVSDESVAENIVTQTVRDLGTLDVMVANAGIEYMDSILDRAASAGALSASKFAIRGLTQSAAREYRKYGITVNAYAPGFMDTPVLGMFNGNLSDHIQVAARRSTVQRIGQPNDIANIVSFLASDKSASITGQAVQV</sequence>
<evidence type="ECO:0000313" key="3">
    <source>
        <dbReference type="EMBL" id="PFH49363.1"/>
    </source>
</evidence>
<protein>
    <recommendedName>
        <fullName evidence="5">Ketoreductase (KR) domain-containing protein</fullName>
    </recommendedName>
</protein>
<organism evidence="3 4">
    <name type="scientific">Amanita thiersii Skay4041</name>
    <dbReference type="NCBI Taxonomy" id="703135"/>
    <lineage>
        <taxon>Eukaryota</taxon>
        <taxon>Fungi</taxon>
        <taxon>Dikarya</taxon>
        <taxon>Basidiomycota</taxon>
        <taxon>Agaricomycotina</taxon>
        <taxon>Agaricomycetes</taxon>
        <taxon>Agaricomycetidae</taxon>
        <taxon>Agaricales</taxon>
        <taxon>Pluteineae</taxon>
        <taxon>Amanitaceae</taxon>
        <taxon>Amanita</taxon>
    </lineage>
</organism>
<dbReference type="EMBL" id="KZ302031">
    <property type="protein sequence ID" value="PFH49363.1"/>
    <property type="molecule type" value="Genomic_DNA"/>
</dbReference>
<dbReference type="Pfam" id="PF00106">
    <property type="entry name" value="adh_short"/>
    <property type="match status" value="1"/>
</dbReference>
<dbReference type="OrthoDB" id="498125at2759"/>
<dbReference type="InterPro" id="IPR002347">
    <property type="entry name" value="SDR_fam"/>
</dbReference>
<dbReference type="Proteomes" id="UP000242287">
    <property type="component" value="Unassembled WGS sequence"/>
</dbReference>
<keyword evidence="2" id="KW-0560">Oxidoreductase</keyword>
<dbReference type="PANTHER" id="PTHR42760">
    <property type="entry name" value="SHORT-CHAIN DEHYDROGENASES/REDUCTASES FAMILY MEMBER"/>
    <property type="match status" value="1"/>
</dbReference>
<dbReference type="GO" id="GO:0016616">
    <property type="term" value="F:oxidoreductase activity, acting on the CH-OH group of donors, NAD or NADP as acceptor"/>
    <property type="evidence" value="ECO:0007669"/>
    <property type="project" value="TreeGrafter"/>
</dbReference>
<proteinExistence type="inferred from homology"/>
<dbReference type="PANTHER" id="PTHR42760:SF37">
    <property type="entry name" value="CLAVALDEHYDE DEHYDROGENASE"/>
    <property type="match status" value="1"/>
</dbReference>
<comment type="similarity">
    <text evidence="1">Belongs to the short-chain dehydrogenases/reductases (SDR) family.</text>
</comment>
<evidence type="ECO:0000313" key="4">
    <source>
        <dbReference type="Proteomes" id="UP000242287"/>
    </source>
</evidence>
<reference evidence="3 4" key="1">
    <citation type="submission" date="2014-02" db="EMBL/GenBank/DDBJ databases">
        <title>Transposable element dynamics among asymbiotic and ectomycorrhizal Amanita fungi.</title>
        <authorList>
            <consortium name="DOE Joint Genome Institute"/>
            <person name="Hess J."/>
            <person name="Skrede I."/>
            <person name="Wolfe B."/>
            <person name="LaButti K."/>
            <person name="Ohm R.A."/>
            <person name="Grigoriev I.V."/>
            <person name="Pringle A."/>
        </authorList>
    </citation>
    <scope>NUCLEOTIDE SEQUENCE [LARGE SCALE GENOMIC DNA]</scope>
    <source>
        <strain evidence="3 4">SKay4041</strain>
    </source>
</reference>
<name>A0A2A9NNW9_9AGAR</name>
<gene>
    <name evidence="3" type="ORF">AMATHDRAFT_4952</name>
</gene>
<dbReference type="Pfam" id="PF13561">
    <property type="entry name" value="adh_short_C2"/>
    <property type="match status" value="1"/>
</dbReference>
<dbReference type="AlphaFoldDB" id="A0A2A9NNW9"/>
<dbReference type="STRING" id="703135.A0A2A9NNW9"/>